<protein>
    <submittedName>
        <fullName evidence="2">Uncharacterized protein</fullName>
    </submittedName>
</protein>
<evidence type="ECO:0000256" key="1">
    <source>
        <dbReference type="SAM" id="Phobius"/>
    </source>
</evidence>
<dbReference type="AlphaFoldDB" id="A0A5J9TB54"/>
<dbReference type="Gramene" id="TVU07811">
    <property type="protein sequence ID" value="TVU07811"/>
    <property type="gene ID" value="EJB05_41180"/>
</dbReference>
<sequence>MGDTVKKSSPLLSVARKMTRVTPLVQLISCWAVCNAIPFPRAHWYLEWYPTLTGAAAVVVGALDYGQLCCCALQAVAGLLAPMLKGRSRRSCWALAFVALVVSAVNHCIWAIIEGGLLAVVNPGEVRDIVTVLIGVFLLGATYLAAFVVLFQGEDKEIYGSVN</sequence>
<proteinExistence type="predicted"/>
<keyword evidence="1" id="KW-0812">Transmembrane</keyword>
<feature type="transmembrane region" description="Helical" evidence="1">
    <location>
        <begin position="52"/>
        <end position="80"/>
    </location>
</feature>
<keyword evidence="1" id="KW-0472">Membrane</keyword>
<dbReference type="EMBL" id="RWGY01000039">
    <property type="protein sequence ID" value="TVU07811.1"/>
    <property type="molecule type" value="Genomic_DNA"/>
</dbReference>
<name>A0A5J9TB54_9POAL</name>
<feature type="transmembrane region" description="Helical" evidence="1">
    <location>
        <begin position="129"/>
        <end position="151"/>
    </location>
</feature>
<reference evidence="2 3" key="1">
    <citation type="journal article" date="2019" name="Sci. Rep.">
        <title>A high-quality genome of Eragrostis curvula grass provides insights into Poaceae evolution and supports new strategies to enhance forage quality.</title>
        <authorList>
            <person name="Carballo J."/>
            <person name="Santos B.A.C.M."/>
            <person name="Zappacosta D."/>
            <person name="Garbus I."/>
            <person name="Selva J.P."/>
            <person name="Gallo C.A."/>
            <person name="Diaz A."/>
            <person name="Albertini E."/>
            <person name="Caccamo M."/>
            <person name="Echenique V."/>
        </authorList>
    </citation>
    <scope>NUCLEOTIDE SEQUENCE [LARGE SCALE GENOMIC DNA]</scope>
    <source>
        <strain evidence="3">cv. Victoria</strain>
        <tissue evidence="2">Leaf</tissue>
    </source>
</reference>
<organism evidence="2 3">
    <name type="scientific">Eragrostis curvula</name>
    <name type="common">weeping love grass</name>
    <dbReference type="NCBI Taxonomy" id="38414"/>
    <lineage>
        <taxon>Eukaryota</taxon>
        <taxon>Viridiplantae</taxon>
        <taxon>Streptophyta</taxon>
        <taxon>Embryophyta</taxon>
        <taxon>Tracheophyta</taxon>
        <taxon>Spermatophyta</taxon>
        <taxon>Magnoliopsida</taxon>
        <taxon>Liliopsida</taxon>
        <taxon>Poales</taxon>
        <taxon>Poaceae</taxon>
        <taxon>PACMAD clade</taxon>
        <taxon>Chloridoideae</taxon>
        <taxon>Eragrostideae</taxon>
        <taxon>Eragrostidinae</taxon>
        <taxon>Eragrostis</taxon>
    </lineage>
</organism>
<evidence type="ECO:0000313" key="3">
    <source>
        <dbReference type="Proteomes" id="UP000324897"/>
    </source>
</evidence>
<evidence type="ECO:0000313" key="2">
    <source>
        <dbReference type="EMBL" id="TVU07811.1"/>
    </source>
</evidence>
<keyword evidence="1" id="KW-1133">Transmembrane helix</keyword>
<keyword evidence="3" id="KW-1185">Reference proteome</keyword>
<accession>A0A5J9TB54</accession>
<gene>
    <name evidence="2" type="ORF">EJB05_41180</name>
</gene>
<feature type="non-terminal residue" evidence="2">
    <location>
        <position position="1"/>
    </location>
</feature>
<comment type="caution">
    <text evidence="2">The sequence shown here is derived from an EMBL/GenBank/DDBJ whole genome shotgun (WGS) entry which is preliminary data.</text>
</comment>
<feature type="transmembrane region" description="Helical" evidence="1">
    <location>
        <begin position="92"/>
        <end position="113"/>
    </location>
</feature>
<dbReference type="Proteomes" id="UP000324897">
    <property type="component" value="Chromosome 3"/>
</dbReference>